<protein>
    <submittedName>
        <fullName evidence="4">Anti-sigma regulatory factor (Ser/Thr protein kinase)</fullName>
    </submittedName>
</protein>
<reference evidence="4 5" key="1">
    <citation type="submission" date="2018-02" db="EMBL/GenBank/DDBJ databases">
        <title>Genomic Encyclopedia of Archaeal and Bacterial Type Strains, Phase II (KMG-II): from individual species to whole genera.</title>
        <authorList>
            <person name="Goeker M."/>
        </authorList>
    </citation>
    <scope>NUCLEOTIDE SEQUENCE [LARGE SCALE GENOMIC DNA]</scope>
    <source>
        <strain evidence="4 5">YU 961-1</strain>
    </source>
</reference>
<dbReference type="Pfam" id="PF13581">
    <property type="entry name" value="HATPase_c_2"/>
    <property type="match status" value="1"/>
</dbReference>
<dbReference type="GO" id="GO:0004674">
    <property type="term" value="F:protein serine/threonine kinase activity"/>
    <property type="evidence" value="ECO:0007669"/>
    <property type="project" value="UniProtKB-KW"/>
</dbReference>
<dbReference type="InterPro" id="IPR025847">
    <property type="entry name" value="MEDS_domain"/>
</dbReference>
<evidence type="ECO:0000256" key="1">
    <source>
        <dbReference type="ARBA" id="ARBA00022527"/>
    </source>
</evidence>
<organism evidence="4 5">
    <name type="scientific">Actinokineospora auranticolor</name>
    <dbReference type="NCBI Taxonomy" id="155976"/>
    <lineage>
        <taxon>Bacteria</taxon>
        <taxon>Bacillati</taxon>
        <taxon>Actinomycetota</taxon>
        <taxon>Actinomycetes</taxon>
        <taxon>Pseudonocardiales</taxon>
        <taxon>Pseudonocardiaceae</taxon>
        <taxon>Actinokineospora</taxon>
    </lineage>
</organism>
<feature type="domain" description="MEDS" evidence="3">
    <location>
        <begin position="4"/>
        <end position="148"/>
    </location>
</feature>
<gene>
    <name evidence="4" type="ORF">CLV40_11166</name>
</gene>
<dbReference type="InterPro" id="IPR003594">
    <property type="entry name" value="HATPase_dom"/>
</dbReference>
<name>A0A2S6GLJ0_9PSEU</name>
<dbReference type="EMBL" id="PTIX01000011">
    <property type="protein sequence ID" value="PPK66102.1"/>
    <property type="molecule type" value="Genomic_DNA"/>
</dbReference>
<dbReference type="NCBIfam" id="NF041045">
    <property type="entry name" value="RsbA_anti_sig"/>
    <property type="match status" value="1"/>
</dbReference>
<sequence>MTSTHSAVFYRTDADYLRALVPFVVEGLAADEPVAVAVPEPRLRLLRDALGADADRVTFIDMYRAGRNPGRIIPTVLHRFADSHPDRHVRIIGGPVWAGRTPTEYPACAQHEALINLVFTGRRVTIACPYDSAGLDPLVVADARRTHPQLWDGHHRLASPDYDPHAVINAYNRALTFDNATAMRFRVASTGGIRAARTWATTHAERIGLGPARVADLELIVSELTTNSLLHGGGDCLLALHDHNGHLVCEVADAGHLANPLAGYLPATPGSLGGHGLLLVHQLADLVHTHRTPRGTTQYAFLALPAATTDRSPAPAT</sequence>
<evidence type="ECO:0000313" key="4">
    <source>
        <dbReference type="EMBL" id="PPK66102.1"/>
    </source>
</evidence>
<dbReference type="SUPFAM" id="SSF55874">
    <property type="entry name" value="ATPase domain of HSP90 chaperone/DNA topoisomerase II/histidine kinase"/>
    <property type="match status" value="1"/>
</dbReference>
<evidence type="ECO:0000313" key="5">
    <source>
        <dbReference type="Proteomes" id="UP000239203"/>
    </source>
</evidence>
<dbReference type="CDD" id="cd16936">
    <property type="entry name" value="HATPase_RsbW-like"/>
    <property type="match status" value="1"/>
</dbReference>
<evidence type="ECO:0000259" key="3">
    <source>
        <dbReference type="Pfam" id="PF14417"/>
    </source>
</evidence>
<comment type="caution">
    <text evidence="4">The sequence shown here is derived from an EMBL/GenBank/DDBJ whole genome shotgun (WGS) entry which is preliminary data.</text>
</comment>
<dbReference type="RefSeq" id="WP_104480594.1">
    <property type="nucleotide sequence ID" value="NZ_CP154825.1"/>
</dbReference>
<proteinExistence type="predicted"/>
<dbReference type="InterPro" id="IPR050267">
    <property type="entry name" value="Anti-sigma-factor_SerPK"/>
</dbReference>
<accession>A0A2S6GLJ0</accession>
<dbReference type="InterPro" id="IPR047718">
    <property type="entry name" value="RsbA-like_anti_sig"/>
</dbReference>
<dbReference type="Pfam" id="PF14417">
    <property type="entry name" value="MEDS"/>
    <property type="match status" value="1"/>
</dbReference>
<dbReference type="AlphaFoldDB" id="A0A2S6GLJ0"/>
<keyword evidence="1" id="KW-0723">Serine/threonine-protein kinase</keyword>
<evidence type="ECO:0000259" key="2">
    <source>
        <dbReference type="Pfam" id="PF13581"/>
    </source>
</evidence>
<dbReference type="OrthoDB" id="4088450at2"/>
<keyword evidence="4" id="KW-0418">Kinase</keyword>
<dbReference type="Gene3D" id="3.30.565.10">
    <property type="entry name" value="Histidine kinase-like ATPase, C-terminal domain"/>
    <property type="match status" value="1"/>
</dbReference>
<feature type="domain" description="Histidine kinase/HSP90-like ATPase" evidence="2">
    <location>
        <begin position="193"/>
        <end position="297"/>
    </location>
</feature>
<dbReference type="PANTHER" id="PTHR35526:SF3">
    <property type="entry name" value="ANTI-SIGMA-F FACTOR RSBW"/>
    <property type="match status" value="1"/>
</dbReference>
<dbReference type="Proteomes" id="UP000239203">
    <property type="component" value="Unassembled WGS sequence"/>
</dbReference>
<dbReference type="PANTHER" id="PTHR35526">
    <property type="entry name" value="ANTI-SIGMA-F FACTOR RSBW-RELATED"/>
    <property type="match status" value="1"/>
</dbReference>
<dbReference type="InterPro" id="IPR036890">
    <property type="entry name" value="HATPase_C_sf"/>
</dbReference>
<keyword evidence="4" id="KW-0808">Transferase</keyword>
<keyword evidence="5" id="KW-1185">Reference proteome</keyword>